<feature type="non-terminal residue" evidence="9">
    <location>
        <position position="1"/>
    </location>
</feature>
<dbReference type="SUPFAM" id="SSF51445">
    <property type="entry name" value="(Trans)glycosidases"/>
    <property type="match status" value="1"/>
</dbReference>
<dbReference type="AlphaFoldDB" id="N6TMQ1"/>
<protein>
    <recommendedName>
        <fullName evidence="3">alpha-glucosidase</fullName>
        <ecNumber evidence="3">3.2.1.20</ecNumber>
    </recommendedName>
</protein>
<dbReference type="SUPFAM" id="SSF51735">
    <property type="entry name" value="NAD(P)-binding Rossmann-fold domains"/>
    <property type="match status" value="1"/>
</dbReference>
<dbReference type="SMART" id="SM00822">
    <property type="entry name" value="PKS_KR"/>
    <property type="match status" value="1"/>
</dbReference>
<dbReference type="EC" id="3.2.1.20" evidence="3"/>
<dbReference type="SMART" id="SM00642">
    <property type="entry name" value="Aamy"/>
    <property type="match status" value="1"/>
</dbReference>
<dbReference type="PRINTS" id="PR00081">
    <property type="entry name" value="GDHRDH"/>
</dbReference>
<organism evidence="9">
    <name type="scientific">Dendroctonus ponderosae</name>
    <name type="common">Mountain pine beetle</name>
    <dbReference type="NCBI Taxonomy" id="77166"/>
    <lineage>
        <taxon>Eukaryota</taxon>
        <taxon>Metazoa</taxon>
        <taxon>Ecdysozoa</taxon>
        <taxon>Arthropoda</taxon>
        <taxon>Hexapoda</taxon>
        <taxon>Insecta</taxon>
        <taxon>Pterygota</taxon>
        <taxon>Neoptera</taxon>
        <taxon>Endopterygota</taxon>
        <taxon>Coleoptera</taxon>
        <taxon>Polyphaga</taxon>
        <taxon>Cucujiformia</taxon>
        <taxon>Curculionidae</taxon>
        <taxon>Scolytinae</taxon>
        <taxon>Dendroctonus</taxon>
    </lineage>
</organism>
<dbReference type="HOGENOM" id="CLU_006462_8_3_1"/>
<dbReference type="GO" id="GO:0006629">
    <property type="term" value="P:lipid metabolic process"/>
    <property type="evidence" value="ECO:0007669"/>
    <property type="project" value="UniProtKB-ARBA"/>
</dbReference>
<dbReference type="InterPro" id="IPR057326">
    <property type="entry name" value="KR_dom"/>
</dbReference>
<dbReference type="GO" id="GO:0016491">
    <property type="term" value="F:oxidoreductase activity"/>
    <property type="evidence" value="ECO:0007669"/>
    <property type="project" value="UniProtKB-KW"/>
</dbReference>
<dbReference type="Pfam" id="PF00106">
    <property type="entry name" value="adh_short"/>
    <property type="match status" value="1"/>
</dbReference>
<evidence type="ECO:0000256" key="2">
    <source>
        <dbReference type="ARBA" id="ARBA00008061"/>
    </source>
</evidence>
<dbReference type="InterPro" id="IPR036291">
    <property type="entry name" value="NAD(P)-bd_dom_sf"/>
</dbReference>
<accession>N6TMQ1</accession>
<dbReference type="FunFam" id="3.90.400.10:FF:000001">
    <property type="entry name" value="Maltase A3, isoform A"/>
    <property type="match status" value="1"/>
</dbReference>
<evidence type="ECO:0000256" key="6">
    <source>
        <dbReference type="ARBA" id="ARBA00023295"/>
    </source>
</evidence>
<gene>
    <name evidence="9" type="ORF">YQE_12676</name>
</gene>
<evidence type="ECO:0000256" key="3">
    <source>
        <dbReference type="ARBA" id="ARBA00012741"/>
    </source>
</evidence>
<evidence type="ECO:0000256" key="4">
    <source>
        <dbReference type="ARBA" id="ARBA00023002"/>
    </source>
</evidence>
<evidence type="ECO:0000256" key="1">
    <source>
        <dbReference type="ARBA" id="ARBA00001657"/>
    </source>
</evidence>
<dbReference type="Gene3D" id="3.90.400.10">
    <property type="entry name" value="Oligo-1,6-glucosidase, Domain 2"/>
    <property type="match status" value="1"/>
</dbReference>
<comment type="catalytic activity">
    <reaction evidence="1">
        <text>Hydrolysis of terminal, non-reducing (1-&gt;4)-linked alpha-D-glucose residues with release of alpha-D-glucose.</text>
        <dbReference type="EC" id="3.2.1.20"/>
    </reaction>
</comment>
<dbReference type="EMBL" id="KB741291">
    <property type="protein sequence ID" value="ENN70500.1"/>
    <property type="molecule type" value="Genomic_DNA"/>
</dbReference>
<dbReference type="PANTHER" id="PTHR10357:SF179">
    <property type="entry name" value="NEUTRAL AND BASIC AMINO ACID TRANSPORT PROTEIN RBAT"/>
    <property type="match status" value="1"/>
</dbReference>
<dbReference type="InterPro" id="IPR020904">
    <property type="entry name" value="Sc_DH/Rdtase_CS"/>
</dbReference>
<evidence type="ECO:0000256" key="5">
    <source>
        <dbReference type="ARBA" id="ARBA00023180"/>
    </source>
</evidence>
<keyword evidence="5" id="KW-0325">Glycoprotein</keyword>
<comment type="similarity">
    <text evidence="2">Belongs to the glycosyl hydrolase 13 family.</text>
</comment>
<feature type="domain" description="Ketoreductase" evidence="8">
    <location>
        <begin position="8"/>
        <end position="194"/>
    </location>
</feature>
<dbReference type="Gene3D" id="3.20.20.80">
    <property type="entry name" value="Glycosidases"/>
    <property type="match status" value="1"/>
</dbReference>
<evidence type="ECO:0000259" key="7">
    <source>
        <dbReference type="SMART" id="SM00642"/>
    </source>
</evidence>
<evidence type="ECO:0000259" key="8">
    <source>
        <dbReference type="SMART" id="SM00822"/>
    </source>
</evidence>
<dbReference type="InterPro" id="IPR006047">
    <property type="entry name" value="GH13_cat_dom"/>
</dbReference>
<dbReference type="InterPro" id="IPR045857">
    <property type="entry name" value="O16G_dom_2"/>
</dbReference>
<dbReference type="InterPro" id="IPR017853">
    <property type="entry name" value="GH"/>
</dbReference>
<dbReference type="Pfam" id="PF00128">
    <property type="entry name" value="Alpha-amylase"/>
    <property type="match status" value="1"/>
</dbReference>
<proteinExistence type="inferred from homology"/>
<dbReference type="CDD" id="cd11328">
    <property type="entry name" value="AmyAc_maltase"/>
    <property type="match status" value="1"/>
</dbReference>
<dbReference type="PANTHER" id="PTHR10357">
    <property type="entry name" value="ALPHA-AMYLASE FAMILY MEMBER"/>
    <property type="match status" value="1"/>
</dbReference>
<dbReference type="Gene3D" id="3.40.50.720">
    <property type="entry name" value="NAD(P)-binding Rossmann-like Domain"/>
    <property type="match status" value="1"/>
</dbReference>
<keyword evidence="6" id="KW-0326">Glycosidase</keyword>
<name>N6TMQ1_DENPD</name>
<keyword evidence="6" id="KW-0378">Hydrolase</keyword>
<dbReference type="GO" id="GO:0004558">
    <property type="term" value="F:alpha-1,4-glucosidase activity"/>
    <property type="evidence" value="ECO:0007669"/>
    <property type="project" value="UniProtKB-EC"/>
</dbReference>
<dbReference type="PROSITE" id="PS00061">
    <property type="entry name" value="ADH_SHORT"/>
    <property type="match status" value="1"/>
</dbReference>
<dbReference type="GO" id="GO:0005975">
    <property type="term" value="P:carbohydrate metabolic process"/>
    <property type="evidence" value="ECO:0007669"/>
    <property type="project" value="InterPro"/>
</dbReference>
<dbReference type="OrthoDB" id="1393670at2759"/>
<dbReference type="InterPro" id="IPR002347">
    <property type="entry name" value="SDR_fam"/>
</dbReference>
<dbReference type="PRINTS" id="PR00080">
    <property type="entry name" value="SDRFAMILY"/>
</dbReference>
<feature type="domain" description="Glycosyl hydrolase family 13 catalytic" evidence="7">
    <location>
        <begin position="252"/>
        <end position="661"/>
    </location>
</feature>
<keyword evidence="4" id="KW-0560">Oxidoreductase</keyword>
<reference evidence="9" key="1">
    <citation type="journal article" date="2013" name="Genome Biol.">
        <title>Draft genome of the mountain pine beetle, Dendroctonus ponderosae Hopkins, a major forest pest.</title>
        <authorList>
            <person name="Keeling C.I."/>
            <person name="Yuen M.M."/>
            <person name="Liao N.Y."/>
            <person name="Docking T.R."/>
            <person name="Chan S.K."/>
            <person name="Taylor G.A."/>
            <person name="Palmquist D.L."/>
            <person name="Jackman S.D."/>
            <person name="Nguyen A."/>
            <person name="Li M."/>
            <person name="Henderson H."/>
            <person name="Janes J.K."/>
            <person name="Zhao Y."/>
            <person name="Pandoh P."/>
            <person name="Moore R."/>
            <person name="Sperling F.A."/>
            <person name="Huber D.P."/>
            <person name="Birol I."/>
            <person name="Jones S.J."/>
            <person name="Bohlmann J."/>
        </authorList>
    </citation>
    <scope>NUCLEOTIDE SEQUENCE</scope>
</reference>
<sequence>MEINFKGKRTLVTGASQGIGRDLVKKLDACGAKVIAVARNQALLESLQKEVPSIEIYPADLSDWKKTEQVISQIGDVDLLVNNAGLAILGPLTEVTEEDFDRVFAINIKSTINITKLVIKNLLARKVPGSIVNVSSQASVVGLIDHAVYCASKGAVDAFTRAAASEYGPHGIRVNNVNPTVILTDMGRLGWSDPAVAGPMIQKIPLRRQVNAGLSPERSREVSYTKTWKTAQTNSKLGLTSDDWWTQGVFYQIYPRSFKDSDNDGNGDLQGIIEKLDYLRESGIDAIWLSPIFKSPQVDNGYDISDYREVDELYGSREDLRQLVEAAHQRDLKVILDFVPNHTSDKHIWFEASVYGISPYHDYYVWANATYIEGVRTPPTNWLSNFRGSAWQWNELRQQYYLHQFSTAQPDLNYRNPLVVQEMKDVLSYWLNFGIDGFRIDAVPFLFEDELLRNEPPSGDSGLDPEDASTLSHLYTQNLNETYEMIYEWRQLLDDFTARNGTYSRIMMTEVYASPEQTRGYCGVEGSRAGAHFTFNFITFIENTQKGFDGKDLAESIAAWLIGIPSCSSNWVLGNHDQTRVATRLGPENVDALNILASILPGARITYQGEEIGQENGKSINDFLRHLCCWLPGEVTCEQGYDPQAIKDCSTYQQTSRDFERTPFQWSSGVQAGFNEGHTPWLPVSEKYVQTNLERQSDAKEIKTHYKIYTTMLRLKTLFADGAEESTTWGSTNDGKVFYLKRSTDVVNYGLLINLADTDETIITPAVFKESDLVVELSGADSPYDNGDVFDISQPLRPNEVVVFRITPLA</sequence>
<evidence type="ECO:0000313" key="9">
    <source>
        <dbReference type="EMBL" id="ENN70500.1"/>
    </source>
</evidence>